<dbReference type="EMBL" id="CZPZ01000007">
    <property type="protein sequence ID" value="CUS34026.1"/>
    <property type="molecule type" value="Genomic_DNA"/>
</dbReference>
<protein>
    <submittedName>
        <fullName evidence="1">Uncharacterized protein</fullName>
    </submittedName>
</protein>
<accession>A0A0S4LB89</accession>
<dbReference type="STRING" id="1742973.COMA2_150064"/>
<proteinExistence type="predicted"/>
<dbReference type="RefSeq" id="WP_090895505.1">
    <property type="nucleotide sequence ID" value="NZ_CZPZ01000007.1"/>
</dbReference>
<dbReference type="NCBIfam" id="TIGR02243">
    <property type="entry name" value="putative baseplate assembly protein"/>
    <property type="match status" value="1"/>
</dbReference>
<name>A0A0S4LB89_9BACT</name>
<gene>
    <name evidence="1" type="ORF">COMA2_150064</name>
</gene>
<dbReference type="OrthoDB" id="9796131at2"/>
<reference evidence="2" key="1">
    <citation type="submission" date="2015-10" db="EMBL/GenBank/DDBJ databases">
        <authorList>
            <person name="Luecker S."/>
            <person name="Luecker S."/>
        </authorList>
    </citation>
    <scope>NUCLEOTIDE SEQUENCE [LARGE SCALE GENOMIC DNA]</scope>
</reference>
<keyword evidence="2" id="KW-1185">Reference proteome</keyword>
<evidence type="ECO:0000313" key="2">
    <source>
        <dbReference type="Proteomes" id="UP000198736"/>
    </source>
</evidence>
<sequence length="660" mass="70477">MPLPLPTLDRLTYDELVAEARGSLPALAPDWTDYNAHDPGITLLELLAWLAEGASYRLDNIPNESYRAFLRLAGVVLRPAQVAETMLVFRTTAAAQLLPNGISVRSNGGKVEFQTTAQLFVSDTRLKTVMRSAGGVYEDLTARSMAKAGIVPLGQQPQPGDALYLGFDRPLAPADTEITLGLWTGNECEDHVTRGRLVAEQTAIDDEAARLCPRGLPPNQPDWRRHYSARTVWEYHAGKGRWHALKDVADETRALTLTGVVRFKVPALDQQATGGVPLSAAAGTYFIRCRLERGGYDCPPRIVHAAINTVAARHAVDVQPLTFCSTGLASQRFELAHKPVAPGSVRITVTLKNGTADGNWQAAPSWDGLGPHTRTCVVDTEAGAVLFGDGRIGRVPAAEAEVSVAYQTGGGSDGNVAAGTLAYPTAPHPTVQIEQPFAACGGADAETLEGAKARAVRELAVPTRAVTLSDFESLALAAPGVPIVRAHAIADYHPAIGCIPVSGSTTVVVLPSCPDERPEPTAPLLATVQRYLERRRLLAGEIHVVGPQYTTVAVSARLQARPGVDRRALVGEARRALDQWFHRLTGGPDGQGWPIGRAVYRAELLALLHDVPGVAYVEEVAWRVDGQAASRCGNIALCRHGLVASGMHEITVNEGSGCHE</sequence>
<organism evidence="1 2">
    <name type="scientific">Candidatus Nitrospira nitrificans</name>
    <dbReference type="NCBI Taxonomy" id="1742973"/>
    <lineage>
        <taxon>Bacteria</taxon>
        <taxon>Pseudomonadati</taxon>
        <taxon>Nitrospirota</taxon>
        <taxon>Nitrospiria</taxon>
        <taxon>Nitrospirales</taxon>
        <taxon>Nitrospiraceae</taxon>
        <taxon>Nitrospira</taxon>
    </lineage>
</organism>
<dbReference type="AlphaFoldDB" id="A0A0S4LB89"/>
<dbReference type="Proteomes" id="UP000198736">
    <property type="component" value="Unassembled WGS sequence"/>
</dbReference>
<dbReference type="InterPro" id="IPR011749">
    <property type="entry name" value="CHP02243"/>
</dbReference>
<evidence type="ECO:0000313" key="1">
    <source>
        <dbReference type="EMBL" id="CUS34026.1"/>
    </source>
</evidence>